<evidence type="ECO:0000256" key="1">
    <source>
        <dbReference type="SAM" id="Phobius"/>
    </source>
</evidence>
<keyword evidence="1" id="KW-0812">Transmembrane</keyword>
<name>Q737P9_BACC1</name>
<gene>
    <name evidence="2" type="ordered locus">BCE_2598</name>
</gene>
<sequence>MLRVKPNNSGGDELPSAGRLNSFVSLIIIFEGECLFLFFLRYHVDKEEIDCKTTKLDNDSHSATCSISFYILICQK</sequence>
<proteinExistence type="predicted"/>
<keyword evidence="1" id="KW-1133">Transmembrane helix</keyword>
<keyword evidence="1" id="KW-0472">Membrane</keyword>
<dbReference type="KEGG" id="bca:BCE_2598"/>
<feature type="transmembrane region" description="Helical" evidence="1">
    <location>
        <begin position="20"/>
        <end position="40"/>
    </location>
</feature>
<dbReference type="AlphaFoldDB" id="Q737P9"/>
<accession>Q737P9</accession>
<organism evidence="2 3">
    <name type="scientific">Bacillus cereus (strain ATCC 10987 / NRS 248)</name>
    <dbReference type="NCBI Taxonomy" id="222523"/>
    <lineage>
        <taxon>Bacteria</taxon>
        <taxon>Bacillati</taxon>
        <taxon>Bacillota</taxon>
        <taxon>Bacilli</taxon>
        <taxon>Bacillales</taxon>
        <taxon>Bacillaceae</taxon>
        <taxon>Bacillus</taxon>
        <taxon>Bacillus cereus group</taxon>
    </lineage>
</organism>
<protein>
    <submittedName>
        <fullName evidence="2">Uncharacterized protein</fullName>
    </submittedName>
</protein>
<reference evidence="2 3" key="1">
    <citation type="journal article" date="2004" name="Nucleic Acids Res.">
        <title>The genome sequence of Bacillus cereus ATCC 10987 reveals metabolic adaptations and a large plasmid related to Bacillus anthracis pXO1.</title>
        <authorList>
            <person name="Rasko D.A."/>
            <person name="Ravel J."/>
            <person name="Okstad O.A."/>
            <person name="Helgason E."/>
            <person name="Cer R.Z."/>
            <person name="Jiang L."/>
            <person name="Shores K.A."/>
            <person name="Fouts D.E."/>
            <person name="Tourasse N.J."/>
            <person name="Angiuoli S.V."/>
            <person name="Kolonay J."/>
            <person name="Nelson W.C."/>
            <person name="Kolsto A.-B."/>
            <person name="Fraser C.M."/>
            <person name="Read T.D."/>
        </authorList>
    </citation>
    <scope>NUCLEOTIDE SEQUENCE [LARGE SCALE GENOMIC DNA]</scope>
    <source>
        <strain evidence="3">ATCC 10987 / NRS 248</strain>
    </source>
</reference>
<dbReference type="EMBL" id="AE017194">
    <property type="protein sequence ID" value="AAS41513.1"/>
    <property type="molecule type" value="Genomic_DNA"/>
</dbReference>
<dbReference type="HOGENOM" id="CLU_2858339_0_0_9"/>
<evidence type="ECO:0000313" key="2">
    <source>
        <dbReference type="EMBL" id="AAS41513.1"/>
    </source>
</evidence>
<dbReference type="Proteomes" id="UP000002527">
    <property type="component" value="Chromosome"/>
</dbReference>
<evidence type="ECO:0000313" key="3">
    <source>
        <dbReference type="Proteomes" id="UP000002527"/>
    </source>
</evidence>